<proteinExistence type="predicted"/>
<dbReference type="OrthoDB" id="8060588at2759"/>
<evidence type="ECO:0008006" key="4">
    <source>
        <dbReference type="Google" id="ProtNLM"/>
    </source>
</evidence>
<evidence type="ECO:0000313" key="2">
    <source>
        <dbReference type="EMBL" id="TXG57929.1"/>
    </source>
</evidence>
<dbReference type="InterPro" id="IPR039537">
    <property type="entry name" value="Retrotran_Ty1/copia-like"/>
</dbReference>
<reference evidence="3" key="1">
    <citation type="journal article" date="2019" name="Gigascience">
        <title>De novo genome assembly of the endangered Acer yangbiense, a plant species with extremely small populations endemic to Yunnan Province, China.</title>
        <authorList>
            <person name="Yang J."/>
            <person name="Wariss H.M."/>
            <person name="Tao L."/>
            <person name="Zhang R."/>
            <person name="Yun Q."/>
            <person name="Hollingsworth P."/>
            <person name="Dao Z."/>
            <person name="Luo G."/>
            <person name="Guo H."/>
            <person name="Ma Y."/>
            <person name="Sun W."/>
        </authorList>
    </citation>
    <scope>NUCLEOTIDE SEQUENCE [LARGE SCALE GENOMIC DNA]</scope>
    <source>
        <strain evidence="3">cv. Malutang</strain>
    </source>
</reference>
<comment type="caution">
    <text evidence="2">The sequence shown here is derived from an EMBL/GenBank/DDBJ whole genome shotgun (WGS) entry which is preliminary data.</text>
</comment>
<dbReference type="PANTHER" id="PTHR42648:SF18">
    <property type="entry name" value="RETROTRANSPOSON, UNCLASSIFIED-LIKE PROTEIN"/>
    <property type="match status" value="1"/>
</dbReference>
<accession>A0A5C7HMA5</accession>
<gene>
    <name evidence="2" type="ORF">EZV62_015758</name>
</gene>
<protein>
    <recommendedName>
        <fullName evidence="4">Integrase catalytic domain-containing protein</fullName>
    </recommendedName>
</protein>
<dbReference type="InterPro" id="IPR012337">
    <property type="entry name" value="RNaseH-like_sf"/>
</dbReference>
<evidence type="ECO:0000256" key="1">
    <source>
        <dbReference type="SAM" id="MobiDB-lite"/>
    </source>
</evidence>
<dbReference type="Proteomes" id="UP000323000">
    <property type="component" value="Chromosome 7"/>
</dbReference>
<sequence length="210" mass="24003">MVRSMLKDKNMPKSFWAEAVMCAVYLLNRCPTKSLDTKTPQEAWSTHKPSVNHLRVFSSIAYIKVPEARRTKLEDKGEKCILDQTKASRSVKLTPEEETREVATEPQIPRDQQTPQRGSLSPQRYDALLPIECDFSDMRPRGTRSLEDLLIGYSDSDWGRDLDERKSTTAEYVAACSVVMVSGSRMCYSTWDFHKLIPQRSTSTIGQRLH</sequence>
<dbReference type="AlphaFoldDB" id="A0A5C7HMA5"/>
<organism evidence="2 3">
    <name type="scientific">Acer yangbiense</name>
    <dbReference type="NCBI Taxonomy" id="1000413"/>
    <lineage>
        <taxon>Eukaryota</taxon>
        <taxon>Viridiplantae</taxon>
        <taxon>Streptophyta</taxon>
        <taxon>Embryophyta</taxon>
        <taxon>Tracheophyta</taxon>
        <taxon>Spermatophyta</taxon>
        <taxon>Magnoliopsida</taxon>
        <taxon>eudicotyledons</taxon>
        <taxon>Gunneridae</taxon>
        <taxon>Pentapetalae</taxon>
        <taxon>rosids</taxon>
        <taxon>malvids</taxon>
        <taxon>Sapindales</taxon>
        <taxon>Sapindaceae</taxon>
        <taxon>Hippocastanoideae</taxon>
        <taxon>Acereae</taxon>
        <taxon>Acer</taxon>
    </lineage>
</organism>
<feature type="region of interest" description="Disordered" evidence="1">
    <location>
        <begin position="87"/>
        <end position="121"/>
    </location>
</feature>
<evidence type="ECO:0000313" key="3">
    <source>
        <dbReference type="Proteomes" id="UP000323000"/>
    </source>
</evidence>
<dbReference type="PANTHER" id="PTHR42648">
    <property type="entry name" value="TRANSPOSASE, PUTATIVE-RELATED"/>
    <property type="match status" value="1"/>
</dbReference>
<keyword evidence="3" id="KW-1185">Reference proteome</keyword>
<dbReference type="SUPFAM" id="SSF53098">
    <property type="entry name" value="Ribonuclease H-like"/>
    <property type="match status" value="1"/>
</dbReference>
<name>A0A5C7HMA5_9ROSI</name>
<dbReference type="EMBL" id="VAHF01000007">
    <property type="protein sequence ID" value="TXG57929.1"/>
    <property type="molecule type" value="Genomic_DNA"/>
</dbReference>
<feature type="compositionally biased region" description="Basic and acidic residues" evidence="1">
    <location>
        <begin position="94"/>
        <end position="103"/>
    </location>
</feature>
<feature type="compositionally biased region" description="Polar residues" evidence="1">
    <location>
        <begin position="110"/>
        <end position="121"/>
    </location>
</feature>